<name>M0AH63_NATA1</name>
<dbReference type="RefSeq" id="WP_006111210.1">
    <property type="nucleotide sequence ID" value="NZ_AOIO01000044.1"/>
</dbReference>
<reference evidence="2 3" key="1">
    <citation type="journal article" date="2014" name="PLoS Genet.">
        <title>Phylogenetically driven sequencing of extremely halophilic archaea reveals strategies for static and dynamic osmo-response.</title>
        <authorList>
            <person name="Becker E.A."/>
            <person name="Seitzer P.M."/>
            <person name="Tritt A."/>
            <person name="Larsen D."/>
            <person name="Krusor M."/>
            <person name="Yao A.I."/>
            <person name="Wu D."/>
            <person name="Madern D."/>
            <person name="Eisen J.A."/>
            <person name="Darling A.E."/>
            <person name="Facciotti M.T."/>
        </authorList>
    </citation>
    <scope>NUCLEOTIDE SEQUENCE [LARGE SCALE GENOMIC DNA]</scope>
    <source>
        <strain evidence="2 3">DSM 12278</strain>
    </source>
</reference>
<sequence>MASLADRDQVSDRGDTSVGKYPQSAGIQLAAKDESERHYFRNPTGGISSIPAMNADQARKLIADGVRGFAPEDFEQVDGFGAEPWDYPDPIDSDREVNEHDLWMLRAAMHKGKRVGHQGKCSSRKNPTEYTIERLLDEWDDPTDVPLHSPEEVQQAPGIGPDRASQVVGAAVANRLIERSVR</sequence>
<gene>
    <name evidence="2" type="ORF">C481_20536</name>
</gene>
<proteinExistence type="predicted"/>
<dbReference type="EMBL" id="AOIO01000044">
    <property type="protein sequence ID" value="ELY97247.1"/>
    <property type="molecule type" value="Genomic_DNA"/>
</dbReference>
<dbReference type="AlphaFoldDB" id="M0AH63"/>
<evidence type="ECO:0000313" key="3">
    <source>
        <dbReference type="Proteomes" id="UP000011554"/>
    </source>
</evidence>
<feature type="compositionally biased region" description="Basic and acidic residues" evidence="1">
    <location>
        <begin position="1"/>
        <end position="15"/>
    </location>
</feature>
<organism evidence="2 3">
    <name type="scientific">Natrialba asiatica (strain ATCC 700177 / DSM 12278 / JCM 9576 / FERM P-10747 / NBRC 102637 / 172P1)</name>
    <dbReference type="NCBI Taxonomy" id="29540"/>
    <lineage>
        <taxon>Archaea</taxon>
        <taxon>Methanobacteriati</taxon>
        <taxon>Methanobacteriota</taxon>
        <taxon>Stenosarchaea group</taxon>
        <taxon>Halobacteria</taxon>
        <taxon>Halobacteriales</taxon>
        <taxon>Natrialbaceae</taxon>
        <taxon>Natrialba</taxon>
    </lineage>
</organism>
<protein>
    <submittedName>
        <fullName evidence="2">Uncharacterized protein</fullName>
    </submittedName>
</protein>
<accession>M0AH63</accession>
<comment type="caution">
    <text evidence="2">The sequence shown here is derived from an EMBL/GenBank/DDBJ whole genome shotgun (WGS) entry which is preliminary data.</text>
</comment>
<feature type="region of interest" description="Disordered" evidence="1">
    <location>
        <begin position="1"/>
        <end position="24"/>
    </location>
</feature>
<keyword evidence="3" id="KW-1185">Reference proteome</keyword>
<feature type="non-terminal residue" evidence="2">
    <location>
        <position position="182"/>
    </location>
</feature>
<evidence type="ECO:0000313" key="2">
    <source>
        <dbReference type="EMBL" id="ELY97247.1"/>
    </source>
</evidence>
<feature type="region of interest" description="Disordered" evidence="1">
    <location>
        <begin position="140"/>
        <end position="162"/>
    </location>
</feature>
<dbReference type="Proteomes" id="UP000011554">
    <property type="component" value="Unassembled WGS sequence"/>
</dbReference>
<evidence type="ECO:0000256" key="1">
    <source>
        <dbReference type="SAM" id="MobiDB-lite"/>
    </source>
</evidence>